<evidence type="ECO:0000313" key="3">
    <source>
        <dbReference type="Proteomes" id="UP000002316"/>
    </source>
</evidence>
<feature type="transmembrane region" description="Helical" evidence="1">
    <location>
        <begin position="46"/>
        <end position="69"/>
    </location>
</feature>
<gene>
    <name evidence="2" type="ORF">TbgDal_V4720</name>
</gene>
<name>C9ZPK5_TRYB9</name>
<evidence type="ECO:0000313" key="2">
    <source>
        <dbReference type="EMBL" id="CBH11333.1"/>
    </source>
</evidence>
<accession>C9ZPK5</accession>
<protein>
    <submittedName>
        <fullName evidence="2">Uncharacterized protein</fullName>
    </submittedName>
</protein>
<dbReference type="RefSeq" id="XP_011773620.1">
    <property type="nucleotide sequence ID" value="XM_011775318.1"/>
</dbReference>
<feature type="transmembrane region" description="Helical" evidence="1">
    <location>
        <begin position="105"/>
        <end position="124"/>
    </location>
</feature>
<keyword evidence="1" id="KW-1133">Transmembrane helix</keyword>
<sequence length="129" mass="15107">MKRGKFIHDVNYFFVPLVAPSFVFNGGGGGFICFSVVHLIPISLPFILLFLLFYKLLPAIGFSPLYRLFRRHVRHRGCDQEICGSPRFPVSRIIAFFFLKHIPLTIYNPFFILFPLFLFTRCVFSRLRK</sequence>
<proteinExistence type="predicted"/>
<dbReference type="Proteomes" id="UP000002316">
    <property type="component" value="Chromosome 5"/>
</dbReference>
<dbReference type="EMBL" id="FN554968">
    <property type="protein sequence ID" value="CBH11333.1"/>
    <property type="molecule type" value="Genomic_DNA"/>
</dbReference>
<dbReference type="KEGG" id="tbg:TbgDal_V4720"/>
<keyword evidence="1" id="KW-0812">Transmembrane</keyword>
<feature type="transmembrane region" description="Helical" evidence="1">
    <location>
        <begin position="12"/>
        <end position="40"/>
    </location>
</feature>
<reference evidence="3" key="1">
    <citation type="journal article" date="2010" name="PLoS Negl. Trop. Dis.">
        <title>The genome sequence of Trypanosoma brucei gambiense, causative agent of chronic human african trypanosomiasis.</title>
        <authorList>
            <person name="Jackson A.P."/>
            <person name="Sanders M."/>
            <person name="Berry A."/>
            <person name="McQuillan J."/>
            <person name="Aslett M.A."/>
            <person name="Quail M.A."/>
            <person name="Chukualim B."/>
            <person name="Capewell P."/>
            <person name="MacLeod A."/>
            <person name="Melville S.E."/>
            <person name="Gibson W."/>
            <person name="Barry J.D."/>
            <person name="Berriman M."/>
            <person name="Hertz-Fowler C."/>
        </authorList>
    </citation>
    <scope>NUCLEOTIDE SEQUENCE [LARGE SCALE GENOMIC DNA]</scope>
    <source>
        <strain evidence="3">MHOM/CI/86/DAL972</strain>
    </source>
</reference>
<evidence type="ECO:0000256" key="1">
    <source>
        <dbReference type="SAM" id="Phobius"/>
    </source>
</evidence>
<dbReference type="GeneID" id="23861483"/>
<dbReference type="AlphaFoldDB" id="C9ZPK5"/>
<organism evidence="2 3">
    <name type="scientific">Trypanosoma brucei gambiense (strain MHOM/CI/86/DAL972)</name>
    <dbReference type="NCBI Taxonomy" id="679716"/>
    <lineage>
        <taxon>Eukaryota</taxon>
        <taxon>Discoba</taxon>
        <taxon>Euglenozoa</taxon>
        <taxon>Kinetoplastea</taxon>
        <taxon>Metakinetoplastina</taxon>
        <taxon>Trypanosomatida</taxon>
        <taxon>Trypanosomatidae</taxon>
        <taxon>Trypanosoma</taxon>
    </lineage>
</organism>
<keyword evidence="1" id="KW-0472">Membrane</keyword>